<dbReference type="InterPro" id="IPR026004">
    <property type="entry name" value="Septum_form"/>
</dbReference>
<feature type="signal peptide" evidence="1">
    <location>
        <begin position="1"/>
        <end position="25"/>
    </location>
</feature>
<dbReference type="STRING" id="405436.SAMN05444365_11030"/>
<evidence type="ECO:0000259" key="2">
    <source>
        <dbReference type="Pfam" id="PF13845"/>
    </source>
</evidence>
<gene>
    <name evidence="3" type="ORF">SAMN05444365_11030</name>
</gene>
<organism evidence="3 4">
    <name type="scientific">Micromonospora pattaloongensis</name>
    <dbReference type="NCBI Taxonomy" id="405436"/>
    <lineage>
        <taxon>Bacteria</taxon>
        <taxon>Bacillati</taxon>
        <taxon>Actinomycetota</taxon>
        <taxon>Actinomycetes</taxon>
        <taxon>Micromonosporales</taxon>
        <taxon>Micromonosporaceae</taxon>
        <taxon>Micromonospora</taxon>
    </lineage>
</organism>
<protein>
    <submittedName>
        <fullName evidence="3">Septum formation</fullName>
    </submittedName>
</protein>
<evidence type="ECO:0000313" key="4">
    <source>
        <dbReference type="Proteomes" id="UP000242415"/>
    </source>
</evidence>
<dbReference type="RefSeq" id="WP_091560556.1">
    <property type="nucleotide sequence ID" value="NZ_FNPH01000010.1"/>
</dbReference>
<feature type="chain" id="PRO_5017278125" evidence="1">
    <location>
        <begin position="26"/>
        <end position="296"/>
    </location>
</feature>
<keyword evidence="4" id="KW-1185">Reference proteome</keyword>
<dbReference type="OrthoDB" id="3381205at2"/>
<dbReference type="Pfam" id="PF13845">
    <property type="entry name" value="Septum_form"/>
    <property type="match status" value="1"/>
</dbReference>
<accession>A0A1H3S294</accession>
<dbReference type="Proteomes" id="UP000242415">
    <property type="component" value="Unassembled WGS sequence"/>
</dbReference>
<dbReference type="PROSITE" id="PS51257">
    <property type="entry name" value="PROKAR_LIPOPROTEIN"/>
    <property type="match status" value="1"/>
</dbReference>
<sequence>MRRWLTAVAIGGAAALALTGCGAPAGVDGNLTDDWPAISEPKVFVPAAGVCHPADEQTALVSVYNPVDCARPHLFETVHVGVFTGEHAQRLTPPPAGSPAARAAFAECDRKTTEYVGGEWRDGRLGLAIRYAPGRAWAAGGRWFRCDVTEMVALDSWHETTRTASLAAALTATSPLRFGCFNPRIVKKKVEGMEPVGCRTPHRSEYVGVHTAPDTTYDSFNSNRERTHEGCRDVLAAYAKVPNDERIRFRAGTFFYVPSREAWADGDRGVHCFAYLSDRTLTRSIKGVGDKGLPVR</sequence>
<feature type="domain" description="Septum formation-related" evidence="2">
    <location>
        <begin position="48"/>
        <end position="272"/>
    </location>
</feature>
<dbReference type="EMBL" id="FNPH01000010">
    <property type="protein sequence ID" value="SDZ32173.1"/>
    <property type="molecule type" value="Genomic_DNA"/>
</dbReference>
<reference evidence="4" key="1">
    <citation type="submission" date="2016-10" db="EMBL/GenBank/DDBJ databases">
        <authorList>
            <person name="Varghese N."/>
            <person name="Submissions S."/>
        </authorList>
    </citation>
    <scope>NUCLEOTIDE SEQUENCE [LARGE SCALE GENOMIC DNA]</scope>
    <source>
        <strain evidence="4">DSM 45245</strain>
    </source>
</reference>
<dbReference type="AlphaFoldDB" id="A0A1H3S294"/>
<keyword evidence="1" id="KW-0732">Signal</keyword>
<proteinExistence type="predicted"/>
<evidence type="ECO:0000313" key="3">
    <source>
        <dbReference type="EMBL" id="SDZ32173.1"/>
    </source>
</evidence>
<name>A0A1H3S294_9ACTN</name>
<evidence type="ECO:0000256" key="1">
    <source>
        <dbReference type="SAM" id="SignalP"/>
    </source>
</evidence>